<evidence type="ECO:0000259" key="5">
    <source>
        <dbReference type="Pfam" id="PF01975"/>
    </source>
</evidence>
<dbReference type="InterPro" id="IPR002828">
    <property type="entry name" value="SurE-like_Pase/nucleotidase"/>
</dbReference>
<evidence type="ECO:0000313" key="7">
    <source>
        <dbReference type="Proteomes" id="UP000326950"/>
    </source>
</evidence>
<name>A0A5N6UWW8_ASPTM</name>
<dbReference type="PANTHER" id="PTHR30457:SF0">
    <property type="entry name" value="PHOSPHATASE, PUTATIVE (AFU_ORTHOLOGUE AFUA_4G01070)-RELATED"/>
    <property type="match status" value="1"/>
</dbReference>
<dbReference type="GO" id="GO:0046872">
    <property type="term" value="F:metal ion binding"/>
    <property type="evidence" value="ECO:0007669"/>
    <property type="project" value="UniProtKB-KW"/>
</dbReference>
<dbReference type="EMBL" id="ML738623">
    <property type="protein sequence ID" value="KAE8162950.1"/>
    <property type="molecule type" value="Genomic_DNA"/>
</dbReference>
<evidence type="ECO:0000256" key="4">
    <source>
        <dbReference type="SAM" id="SignalP"/>
    </source>
</evidence>
<dbReference type="PANTHER" id="PTHR30457">
    <property type="entry name" value="5'-NUCLEOTIDASE SURE"/>
    <property type="match status" value="1"/>
</dbReference>
<comment type="similarity">
    <text evidence="1">Belongs to the SurE nucleotidase family.</text>
</comment>
<evidence type="ECO:0000256" key="2">
    <source>
        <dbReference type="ARBA" id="ARBA00022723"/>
    </source>
</evidence>
<feature type="domain" description="Survival protein SurE-like phosphatase/nucleotidase" evidence="5">
    <location>
        <begin position="19"/>
        <end position="237"/>
    </location>
</feature>
<dbReference type="Pfam" id="PF01975">
    <property type="entry name" value="SurE"/>
    <property type="match status" value="1"/>
</dbReference>
<dbReference type="InterPro" id="IPR030048">
    <property type="entry name" value="SurE"/>
</dbReference>
<dbReference type="Proteomes" id="UP000326950">
    <property type="component" value="Unassembled WGS sequence"/>
</dbReference>
<feature type="signal peptide" evidence="4">
    <location>
        <begin position="1"/>
        <end position="16"/>
    </location>
</feature>
<gene>
    <name evidence="6" type="ORF">BDV40DRAFT_312049</name>
</gene>
<keyword evidence="2" id="KW-0479">Metal-binding</keyword>
<feature type="chain" id="PRO_5024923612" evidence="4">
    <location>
        <begin position="17"/>
        <end position="318"/>
    </location>
</feature>
<evidence type="ECO:0000256" key="1">
    <source>
        <dbReference type="ARBA" id="ARBA00011062"/>
    </source>
</evidence>
<protein>
    <submittedName>
        <fullName evidence="6">Survival protein sure-like phosphatase/nucleotidase</fullName>
    </submittedName>
</protein>
<reference evidence="6 7" key="1">
    <citation type="submission" date="2019-04" db="EMBL/GenBank/DDBJ databases">
        <title>Friends and foes A comparative genomics study of 23 Aspergillus species from section Flavi.</title>
        <authorList>
            <consortium name="DOE Joint Genome Institute"/>
            <person name="Kjaerbolling I."/>
            <person name="Vesth T."/>
            <person name="Frisvad J.C."/>
            <person name="Nybo J.L."/>
            <person name="Theobald S."/>
            <person name="Kildgaard S."/>
            <person name="Isbrandt T."/>
            <person name="Kuo A."/>
            <person name="Sato A."/>
            <person name="Lyhne E.K."/>
            <person name="Kogle M.E."/>
            <person name="Wiebenga A."/>
            <person name="Kun R.S."/>
            <person name="Lubbers R.J."/>
            <person name="Makela M.R."/>
            <person name="Barry K."/>
            <person name="Chovatia M."/>
            <person name="Clum A."/>
            <person name="Daum C."/>
            <person name="Haridas S."/>
            <person name="He G."/>
            <person name="LaButti K."/>
            <person name="Lipzen A."/>
            <person name="Mondo S."/>
            <person name="Riley R."/>
            <person name="Salamov A."/>
            <person name="Simmons B.A."/>
            <person name="Magnuson J.K."/>
            <person name="Henrissat B."/>
            <person name="Mortensen U.H."/>
            <person name="Larsen T.O."/>
            <person name="Devries R.P."/>
            <person name="Grigoriev I.V."/>
            <person name="Machida M."/>
            <person name="Baker S.E."/>
            <person name="Andersen M.R."/>
        </authorList>
    </citation>
    <scope>NUCLEOTIDE SEQUENCE [LARGE SCALE GENOMIC DNA]</scope>
    <source>
        <strain evidence="6 7">CBS 117626</strain>
    </source>
</reference>
<accession>A0A5N6UWW8</accession>
<evidence type="ECO:0000256" key="3">
    <source>
        <dbReference type="ARBA" id="ARBA00022801"/>
    </source>
</evidence>
<keyword evidence="7" id="KW-1185">Reference proteome</keyword>
<dbReference type="AlphaFoldDB" id="A0A5N6UWW8"/>
<keyword evidence="3" id="KW-0378">Hydrolase</keyword>
<sequence length="318" mass="33399">MHFPLTLAVLPLAAQAVNIISANDDGWAEKNIRTLYDTLTADGHSVVISAPAENKSGTGMFSPFALLPTHTLGSNQLHNPGSSDAEPTELTEACEFDSCPEGSPAVGNNATQPRWNYVNSYPVTSIKYGIQNLSTTYFNGNPDLAVTGPNVGANLGVANAISGTVGAACYAAHDAGIPAIAFSGSSGSATAWDDPTPEYATIYAQLATKVVDKVVAAGTPYLPKDVYLNVNFPKVDDCASIDDYKFVLSRIYTAVPLFSGEDVETCSNDKRLPTETKVTGSGCYVSISVGNASNKRDASATVQEEVLNKLGDFLTCLP</sequence>
<organism evidence="6 7">
    <name type="scientific">Aspergillus tamarii</name>
    <dbReference type="NCBI Taxonomy" id="41984"/>
    <lineage>
        <taxon>Eukaryota</taxon>
        <taxon>Fungi</taxon>
        <taxon>Dikarya</taxon>
        <taxon>Ascomycota</taxon>
        <taxon>Pezizomycotina</taxon>
        <taxon>Eurotiomycetes</taxon>
        <taxon>Eurotiomycetidae</taxon>
        <taxon>Eurotiales</taxon>
        <taxon>Aspergillaceae</taxon>
        <taxon>Aspergillus</taxon>
        <taxon>Aspergillus subgen. Circumdati</taxon>
    </lineage>
</organism>
<evidence type="ECO:0000313" key="6">
    <source>
        <dbReference type="EMBL" id="KAE8162950.1"/>
    </source>
</evidence>
<dbReference type="SUPFAM" id="SSF64167">
    <property type="entry name" value="SurE-like"/>
    <property type="match status" value="1"/>
</dbReference>
<dbReference type="InterPro" id="IPR036523">
    <property type="entry name" value="SurE-like_sf"/>
</dbReference>
<proteinExistence type="inferred from homology"/>
<dbReference type="OrthoDB" id="4018688at2759"/>
<dbReference type="GO" id="GO:0008252">
    <property type="term" value="F:nucleotidase activity"/>
    <property type="evidence" value="ECO:0007669"/>
    <property type="project" value="InterPro"/>
</dbReference>
<keyword evidence="4" id="KW-0732">Signal</keyword>
<dbReference type="Gene3D" id="3.40.1210.10">
    <property type="entry name" value="Survival protein SurE-like phosphatase/nucleotidase"/>
    <property type="match status" value="1"/>
</dbReference>